<gene>
    <name evidence="1" type="ORF">CEUR00632_LOCUS11007</name>
</gene>
<dbReference type="AlphaFoldDB" id="A0A7R9VDX1"/>
<organism evidence="1">
    <name type="scientific">Chlamydomonas euryale</name>
    <dbReference type="NCBI Taxonomy" id="1486919"/>
    <lineage>
        <taxon>Eukaryota</taxon>
        <taxon>Viridiplantae</taxon>
        <taxon>Chlorophyta</taxon>
        <taxon>core chlorophytes</taxon>
        <taxon>Chlorophyceae</taxon>
        <taxon>CS clade</taxon>
        <taxon>Chlamydomonadales</taxon>
        <taxon>Chlamydomonadaceae</taxon>
        <taxon>Chlamydomonas</taxon>
    </lineage>
</organism>
<protein>
    <submittedName>
        <fullName evidence="1">Uncharacterized protein</fullName>
    </submittedName>
</protein>
<reference evidence="1" key="1">
    <citation type="submission" date="2021-01" db="EMBL/GenBank/DDBJ databases">
        <authorList>
            <person name="Corre E."/>
            <person name="Pelletier E."/>
            <person name="Niang G."/>
            <person name="Scheremetjew M."/>
            <person name="Finn R."/>
            <person name="Kale V."/>
            <person name="Holt S."/>
            <person name="Cochrane G."/>
            <person name="Meng A."/>
            <person name="Brown T."/>
            <person name="Cohen L."/>
        </authorList>
    </citation>
    <scope>NUCLEOTIDE SEQUENCE</scope>
    <source>
        <strain evidence="1">CCMP219</strain>
    </source>
</reference>
<evidence type="ECO:0000313" key="1">
    <source>
        <dbReference type="EMBL" id="CAD8291545.1"/>
    </source>
</evidence>
<name>A0A7R9VDX1_9CHLO</name>
<proteinExistence type="predicted"/>
<sequence length="111" mass="11972">MDNPGVAGVVYSTHRWCCTKRASLVLHSARIVGVACSGHGLCRTQHASLVLHAARMAGVALRTHRWCCTQRTSLVSQTTGNGWCWALAKVFARPVARAHPLSRAMLPGQLA</sequence>
<dbReference type="EMBL" id="HBEC01024127">
    <property type="protein sequence ID" value="CAD8291545.1"/>
    <property type="molecule type" value="Transcribed_RNA"/>
</dbReference>
<accession>A0A7R9VDX1</accession>